<keyword evidence="2" id="KW-0813">Transport</keyword>
<evidence type="ECO:0000256" key="2">
    <source>
        <dbReference type="ARBA" id="ARBA00022448"/>
    </source>
</evidence>
<organism evidence="8 9">
    <name type="scientific">Cyphellophora attinorum</name>
    <dbReference type="NCBI Taxonomy" id="1664694"/>
    <lineage>
        <taxon>Eukaryota</taxon>
        <taxon>Fungi</taxon>
        <taxon>Dikarya</taxon>
        <taxon>Ascomycota</taxon>
        <taxon>Pezizomycotina</taxon>
        <taxon>Eurotiomycetes</taxon>
        <taxon>Chaetothyriomycetidae</taxon>
        <taxon>Chaetothyriales</taxon>
        <taxon>Cyphellophoraceae</taxon>
        <taxon>Cyphellophora</taxon>
    </lineage>
</organism>
<evidence type="ECO:0000256" key="5">
    <source>
        <dbReference type="ARBA" id="ARBA00023136"/>
    </source>
</evidence>
<sequence>MSSYTKDATKAGDTVDVADRASTIDQEISKSAIVAADEADAGLELYSQALELDAEHLQRLARRVRWKLDFILLPLMCAVYMVGFMEKTTLNYANAFNLRKDLGIEGYQYSWIVAVAALGLMVGAYPSSLVIQKYPLGKVMTVLIFFWGLLTMVIAAAKGFGSVLALRFLLGLTEAAMGPAWLILTSMFYTRDEQPLRMCIYLGSNGLANILAAGICVGLGSVDDAALQPWQLIFLVVGAIAILLSAVCFFLLPSTPADARFLTKDEKLAAVWRIAQNQTGVKHEKVLKYQIREALCDVRVYCLLVQQFAIGMINGALGGYYSALLRGFGWSSLQTVRYQLPSGAVQLVASCIAGYLASRFRNVTIIIILVLAAFAVAALVGFTTIPASDKWALTSCVWIVNAYGGAIVLNWAIVAANFAGHTKRTTVNGINFVAYWGGNFAGPFVFDPSEAPRYHSATMVLGIMLGTGWLVTAAMGVDMWYVNRKRDAKAAAGQQEYVAGEGGIEGFTDKTDKENKSFRYRY</sequence>
<dbReference type="SUPFAM" id="SSF103473">
    <property type="entry name" value="MFS general substrate transporter"/>
    <property type="match status" value="1"/>
</dbReference>
<comment type="subcellular location">
    <subcellularLocation>
        <location evidence="1">Membrane</location>
        <topology evidence="1">Multi-pass membrane protein</topology>
    </subcellularLocation>
</comment>
<dbReference type="RefSeq" id="XP_017998142.1">
    <property type="nucleotide sequence ID" value="XM_018139190.1"/>
</dbReference>
<feature type="transmembrane region" description="Helical" evidence="6">
    <location>
        <begin position="458"/>
        <end position="481"/>
    </location>
</feature>
<dbReference type="Pfam" id="PF07690">
    <property type="entry name" value="MFS_1"/>
    <property type="match status" value="1"/>
</dbReference>
<dbReference type="Gene3D" id="1.20.1250.20">
    <property type="entry name" value="MFS general substrate transporter like domains"/>
    <property type="match status" value="2"/>
</dbReference>
<feature type="transmembrane region" description="Helical" evidence="6">
    <location>
        <begin position="338"/>
        <end position="356"/>
    </location>
</feature>
<proteinExistence type="predicted"/>
<evidence type="ECO:0000256" key="6">
    <source>
        <dbReference type="SAM" id="Phobius"/>
    </source>
</evidence>
<dbReference type="Proteomes" id="UP000038010">
    <property type="component" value="Unassembled WGS sequence"/>
</dbReference>
<dbReference type="InterPro" id="IPR036259">
    <property type="entry name" value="MFS_trans_sf"/>
</dbReference>
<dbReference type="PANTHER" id="PTHR43791:SF97">
    <property type="entry name" value="ALLANTOATE TRANSPORTER, PUTATIVE (AFU_ORTHOLOGUE AFUA_1G14700)-RELATED"/>
    <property type="match status" value="1"/>
</dbReference>
<feature type="transmembrane region" description="Helical" evidence="6">
    <location>
        <begin position="298"/>
        <end position="318"/>
    </location>
</feature>
<dbReference type="PROSITE" id="PS50850">
    <property type="entry name" value="MFS"/>
    <property type="match status" value="1"/>
</dbReference>
<keyword evidence="4 6" id="KW-1133">Transmembrane helix</keyword>
<evidence type="ECO:0000256" key="4">
    <source>
        <dbReference type="ARBA" id="ARBA00022989"/>
    </source>
</evidence>
<dbReference type="OrthoDB" id="6730379at2759"/>
<feature type="transmembrane region" description="Helical" evidence="6">
    <location>
        <begin position="426"/>
        <end position="446"/>
    </location>
</feature>
<dbReference type="EMBL" id="LFJN01000020">
    <property type="protein sequence ID" value="KPI38179.1"/>
    <property type="molecule type" value="Genomic_DNA"/>
</dbReference>
<dbReference type="GeneID" id="28731059"/>
<evidence type="ECO:0000313" key="8">
    <source>
        <dbReference type="EMBL" id="KPI38179.1"/>
    </source>
</evidence>
<accession>A0A0N0NKS5</accession>
<keyword evidence="9" id="KW-1185">Reference proteome</keyword>
<evidence type="ECO:0000259" key="7">
    <source>
        <dbReference type="PROSITE" id="PS50850"/>
    </source>
</evidence>
<feature type="transmembrane region" description="Helical" evidence="6">
    <location>
        <begin position="391"/>
        <end position="414"/>
    </location>
</feature>
<feature type="domain" description="Major facilitator superfamily (MFS) profile" evidence="7">
    <location>
        <begin position="71"/>
        <end position="486"/>
    </location>
</feature>
<feature type="transmembrane region" description="Helical" evidence="6">
    <location>
        <begin position="363"/>
        <end position="385"/>
    </location>
</feature>
<feature type="transmembrane region" description="Helical" evidence="6">
    <location>
        <begin position="232"/>
        <end position="252"/>
    </location>
</feature>
<dbReference type="PANTHER" id="PTHR43791">
    <property type="entry name" value="PERMEASE-RELATED"/>
    <property type="match status" value="1"/>
</dbReference>
<evidence type="ECO:0000256" key="1">
    <source>
        <dbReference type="ARBA" id="ARBA00004141"/>
    </source>
</evidence>
<evidence type="ECO:0000313" key="9">
    <source>
        <dbReference type="Proteomes" id="UP000038010"/>
    </source>
</evidence>
<feature type="transmembrane region" description="Helical" evidence="6">
    <location>
        <begin position="139"/>
        <end position="160"/>
    </location>
</feature>
<reference evidence="8 9" key="1">
    <citation type="submission" date="2015-06" db="EMBL/GenBank/DDBJ databases">
        <title>Draft genome of the ant-associated black yeast Phialophora attae CBS 131958.</title>
        <authorList>
            <person name="Moreno L.F."/>
            <person name="Stielow B.J."/>
            <person name="de Hoog S."/>
            <person name="Vicente V.A."/>
            <person name="Weiss V.A."/>
            <person name="de Vries M."/>
            <person name="Cruz L.M."/>
            <person name="Souza E.M."/>
        </authorList>
    </citation>
    <scope>NUCLEOTIDE SEQUENCE [LARGE SCALE GENOMIC DNA]</scope>
    <source>
        <strain evidence="8 9">CBS 131958</strain>
    </source>
</reference>
<dbReference type="GO" id="GO:0016020">
    <property type="term" value="C:membrane"/>
    <property type="evidence" value="ECO:0007669"/>
    <property type="project" value="UniProtKB-SubCell"/>
</dbReference>
<feature type="transmembrane region" description="Helical" evidence="6">
    <location>
        <begin position="68"/>
        <end position="86"/>
    </location>
</feature>
<feature type="transmembrane region" description="Helical" evidence="6">
    <location>
        <begin position="200"/>
        <end position="220"/>
    </location>
</feature>
<dbReference type="InterPro" id="IPR011701">
    <property type="entry name" value="MFS"/>
</dbReference>
<protein>
    <submittedName>
        <fullName evidence="8">Putative transporter</fullName>
    </submittedName>
</protein>
<keyword evidence="5 6" id="KW-0472">Membrane</keyword>
<keyword evidence="3 6" id="KW-0812">Transmembrane</keyword>
<feature type="transmembrane region" description="Helical" evidence="6">
    <location>
        <begin position="106"/>
        <end position="127"/>
    </location>
</feature>
<dbReference type="VEuPathDB" id="FungiDB:AB675_1041"/>
<name>A0A0N0NKS5_9EURO</name>
<dbReference type="InterPro" id="IPR020846">
    <property type="entry name" value="MFS_dom"/>
</dbReference>
<dbReference type="GO" id="GO:0022857">
    <property type="term" value="F:transmembrane transporter activity"/>
    <property type="evidence" value="ECO:0007669"/>
    <property type="project" value="InterPro"/>
</dbReference>
<evidence type="ECO:0000256" key="3">
    <source>
        <dbReference type="ARBA" id="ARBA00022692"/>
    </source>
</evidence>
<feature type="transmembrane region" description="Helical" evidence="6">
    <location>
        <begin position="166"/>
        <end position="188"/>
    </location>
</feature>
<comment type="caution">
    <text evidence="8">The sequence shown here is derived from an EMBL/GenBank/DDBJ whole genome shotgun (WGS) entry which is preliminary data.</text>
</comment>
<gene>
    <name evidence="8" type="ORF">AB675_1041</name>
</gene>
<dbReference type="AlphaFoldDB" id="A0A0N0NKS5"/>